<comment type="similarity">
    <text evidence="2 9">Belongs to the sulfotransferase 2 family.</text>
</comment>
<evidence type="ECO:0000256" key="5">
    <source>
        <dbReference type="ARBA" id="ARBA00022989"/>
    </source>
</evidence>
<feature type="transmembrane region" description="Helical" evidence="9">
    <location>
        <begin position="72"/>
        <end position="89"/>
    </location>
</feature>
<dbReference type="PANTHER" id="PTHR12137:SF54">
    <property type="entry name" value="CARBOHYDRATE SULFOTRANSFERASE"/>
    <property type="match status" value="1"/>
</dbReference>
<dbReference type="AlphaFoldDB" id="A0A4Y7M420"/>
<dbReference type="GO" id="GO:0016051">
    <property type="term" value="P:carbohydrate biosynthetic process"/>
    <property type="evidence" value="ECO:0007669"/>
    <property type="project" value="InterPro"/>
</dbReference>
<dbReference type="EMBL" id="LR004786">
    <property type="protein sequence ID" value="SVE74405.1"/>
    <property type="molecule type" value="mRNA"/>
</dbReference>
<keyword evidence="9" id="KW-0119">Carbohydrate metabolism</keyword>
<keyword evidence="5 9" id="KW-1133">Transmembrane helix</keyword>
<dbReference type="InterPro" id="IPR005331">
    <property type="entry name" value="Sulfotransferase"/>
</dbReference>
<keyword evidence="7 9" id="KW-0472">Membrane</keyword>
<evidence type="ECO:0000256" key="9">
    <source>
        <dbReference type="RuleBase" id="RU364020"/>
    </source>
</evidence>
<evidence type="ECO:0000256" key="2">
    <source>
        <dbReference type="ARBA" id="ARBA00006339"/>
    </source>
</evidence>
<evidence type="ECO:0000256" key="3">
    <source>
        <dbReference type="ARBA" id="ARBA00022679"/>
    </source>
</evidence>
<organism evidence="10">
    <name type="scientific">Daphnia barbata</name>
    <dbReference type="NCBI Taxonomy" id="414587"/>
    <lineage>
        <taxon>Eukaryota</taxon>
        <taxon>Metazoa</taxon>
        <taxon>Ecdysozoa</taxon>
        <taxon>Arthropoda</taxon>
        <taxon>Crustacea</taxon>
        <taxon>Branchiopoda</taxon>
        <taxon>Diplostraca</taxon>
        <taxon>Cladocera</taxon>
        <taxon>Anomopoda</taxon>
        <taxon>Daphniidae</taxon>
        <taxon>Daphnia</taxon>
    </lineage>
</organism>
<dbReference type="PANTHER" id="PTHR12137">
    <property type="entry name" value="CARBOHYDRATE SULFOTRANSFERASE"/>
    <property type="match status" value="1"/>
</dbReference>
<keyword evidence="9" id="KW-0735">Signal-anchor</keyword>
<keyword evidence="6 9" id="KW-0333">Golgi apparatus</keyword>
<evidence type="ECO:0000256" key="6">
    <source>
        <dbReference type="ARBA" id="ARBA00023034"/>
    </source>
</evidence>
<protein>
    <recommendedName>
        <fullName evidence="9">Carbohydrate sulfotransferase</fullName>
        <ecNumber evidence="9">2.8.2.-</ecNumber>
    </recommendedName>
</protein>
<evidence type="ECO:0000256" key="7">
    <source>
        <dbReference type="ARBA" id="ARBA00023136"/>
    </source>
</evidence>
<accession>A0A4Y7M420</accession>
<reference evidence="10" key="1">
    <citation type="submission" date="2018-08" db="EMBL/GenBank/DDBJ databases">
        <authorList>
            <person name="Cornetti L."/>
        </authorList>
    </citation>
    <scope>NUCLEOTIDE SEQUENCE</scope>
    <source>
        <strain evidence="10">ZW-BAR-1</strain>
    </source>
</reference>
<dbReference type="InterPro" id="IPR018011">
    <property type="entry name" value="Carb_sulfotrans_8-10"/>
</dbReference>
<dbReference type="EC" id="2.8.2.-" evidence="9"/>
<evidence type="ECO:0000313" key="10">
    <source>
        <dbReference type="EMBL" id="SVE74405.1"/>
    </source>
</evidence>
<proteinExistence type="evidence at transcript level"/>
<evidence type="ECO:0000256" key="8">
    <source>
        <dbReference type="ARBA" id="ARBA00023180"/>
    </source>
</evidence>
<evidence type="ECO:0000256" key="1">
    <source>
        <dbReference type="ARBA" id="ARBA00004323"/>
    </source>
</evidence>
<dbReference type="GO" id="GO:0008146">
    <property type="term" value="F:sulfotransferase activity"/>
    <property type="evidence" value="ECO:0007669"/>
    <property type="project" value="InterPro"/>
</dbReference>
<dbReference type="Pfam" id="PF03567">
    <property type="entry name" value="Sulfotransfer_2"/>
    <property type="match status" value="1"/>
</dbReference>
<keyword evidence="3 9" id="KW-0808">Transferase</keyword>
<name>A0A4Y7M420_9CRUS</name>
<keyword evidence="8 9" id="KW-0325">Glycoprotein</keyword>
<keyword evidence="4 9" id="KW-0812">Transmembrane</keyword>
<dbReference type="GO" id="GO:0000139">
    <property type="term" value="C:Golgi membrane"/>
    <property type="evidence" value="ECO:0007669"/>
    <property type="project" value="UniProtKB-SubCell"/>
</dbReference>
<sequence>MRMNLEEFSIKTKYRMVPVSGNMHVEKGRPHHYGFPSPIARLMKNLLEVKCQWPLQRKVRMWMVLVRRSKQFVFVLLIVFGVWYGVITMNEKLPGHYINLVYNGKMYDSFQTSADIEKFVPEKPIDVLEMEQSQRKKLAKEVCLLSQNNPNLDSVIKDRVLLDHIIVDEEHRLLYCYVPKVACTNWKRLLMVLMGKANTTNPLAIVADDSHRLNVFRRLDNYTGEEIRYRLDHFMKFVFVRHPFERLVSAYRNKFGQNSSSADYFRSRYGRQIIKQFRVNASEESLLRGHDVTFREFVQYIIDPRTVARTRFNEHWRPMVDLCLPCTIQYNVIGKYEALMDDAWLVLEKANLNQKVSFPRSDRPSNTNSLVEEYTKHLSREELLHLYHVYEMDFRLFDYHTPGFD</sequence>
<comment type="subcellular location">
    <subcellularLocation>
        <location evidence="1 9">Golgi apparatus membrane</location>
        <topology evidence="1 9">Single-pass type II membrane protein</topology>
    </subcellularLocation>
</comment>
<gene>
    <name evidence="10" type="primary">EOG090X0C3N</name>
</gene>
<evidence type="ECO:0000256" key="4">
    <source>
        <dbReference type="ARBA" id="ARBA00022692"/>
    </source>
</evidence>